<dbReference type="STRING" id="1058.SAMN05421783_10828"/>
<name>A0A1H2W3I9_THIRO</name>
<gene>
    <name evidence="2" type="ORF">SAMN05421783_10828</name>
</gene>
<accession>A0A1H2W3I9</accession>
<evidence type="ECO:0000313" key="2">
    <source>
        <dbReference type="EMBL" id="SDW75170.1"/>
    </source>
</evidence>
<organism evidence="2 3">
    <name type="scientific">Thiocapsa roseopersicina</name>
    <dbReference type="NCBI Taxonomy" id="1058"/>
    <lineage>
        <taxon>Bacteria</taxon>
        <taxon>Pseudomonadati</taxon>
        <taxon>Pseudomonadota</taxon>
        <taxon>Gammaproteobacteria</taxon>
        <taxon>Chromatiales</taxon>
        <taxon>Chromatiaceae</taxon>
        <taxon>Thiocapsa</taxon>
    </lineage>
</organism>
<keyword evidence="3" id="KW-1185">Reference proteome</keyword>
<keyword evidence="1" id="KW-0812">Transmembrane</keyword>
<dbReference type="AlphaFoldDB" id="A0A1H2W3I9"/>
<dbReference type="EMBL" id="FNNZ01000008">
    <property type="protein sequence ID" value="SDW75170.1"/>
    <property type="molecule type" value="Genomic_DNA"/>
</dbReference>
<keyword evidence="1" id="KW-1133">Transmembrane helix</keyword>
<evidence type="ECO:0000256" key="1">
    <source>
        <dbReference type="SAM" id="Phobius"/>
    </source>
</evidence>
<sequence length="50" mass="5760">MSTKQATTKTGTRVLTDVVRSSPVDEYLERAHRRMFWVLVAVLLLILLMI</sequence>
<dbReference type="Proteomes" id="UP000198816">
    <property type="component" value="Unassembled WGS sequence"/>
</dbReference>
<evidence type="ECO:0000313" key="3">
    <source>
        <dbReference type="Proteomes" id="UP000198816"/>
    </source>
</evidence>
<feature type="transmembrane region" description="Helical" evidence="1">
    <location>
        <begin position="31"/>
        <end position="49"/>
    </location>
</feature>
<dbReference type="RefSeq" id="WP_175534578.1">
    <property type="nucleotide sequence ID" value="NZ_FNNZ01000008.1"/>
</dbReference>
<proteinExistence type="predicted"/>
<keyword evidence="1" id="KW-0472">Membrane</keyword>
<protein>
    <submittedName>
        <fullName evidence="2">Uncharacterized protein</fullName>
    </submittedName>
</protein>
<reference evidence="3" key="1">
    <citation type="submission" date="2016-10" db="EMBL/GenBank/DDBJ databases">
        <authorList>
            <person name="Varghese N."/>
            <person name="Submissions S."/>
        </authorList>
    </citation>
    <scope>NUCLEOTIDE SEQUENCE [LARGE SCALE GENOMIC DNA]</scope>
    <source>
        <strain evidence="3">DSM 217</strain>
    </source>
</reference>